<feature type="domain" description="Isopropylmalate dehydrogenase-like" evidence="15">
    <location>
        <begin position="44"/>
        <end position="409"/>
    </location>
</feature>
<dbReference type="SUPFAM" id="SSF53659">
    <property type="entry name" value="Isocitrate/Isopropylmalate dehydrogenase-like"/>
    <property type="match status" value="1"/>
</dbReference>
<comment type="cofactor">
    <cofactor evidence="2">
        <name>Mg(2+)</name>
        <dbReference type="ChEBI" id="CHEBI:18420"/>
    </cofactor>
</comment>
<keyword evidence="12" id="KW-0464">Manganese</keyword>
<dbReference type="SMART" id="SM01329">
    <property type="entry name" value="Iso_dh"/>
    <property type="match status" value="1"/>
</dbReference>
<dbReference type="GO" id="GO:0003862">
    <property type="term" value="F:3-isopropylmalate dehydrogenase activity"/>
    <property type="evidence" value="ECO:0000318"/>
    <property type="project" value="GO_Central"/>
</dbReference>
<evidence type="ECO:0000256" key="2">
    <source>
        <dbReference type="ARBA" id="ARBA00001946"/>
    </source>
</evidence>
<dbReference type="STRING" id="3708.A0A078HJK3"/>
<keyword evidence="10 14" id="KW-0560">Oxidoreductase</keyword>
<evidence type="ECO:0000313" key="16">
    <source>
        <dbReference type="EMBL" id="CDY38680.1"/>
    </source>
</evidence>
<organism evidence="16 17">
    <name type="scientific">Brassica napus</name>
    <name type="common">Rape</name>
    <dbReference type="NCBI Taxonomy" id="3708"/>
    <lineage>
        <taxon>Eukaryota</taxon>
        <taxon>Viridiplantae</taxon>
        <taxon>Streptophyta</taxon>
        <taxon>Embryophyta</taxon>
        <taxon>Tracheophyta</taxon>
        <taxon>Spermatophyta</taxon>
        <taxon>Magnoliopsida</taxon>
        <taxon>eudicotyledons</taxon>
        <taxon>Gunneridae</taxon>
        <taxon>Pentapetalae</taxon>
        <taxon>rosids</taxon>
        <taxon>malvids</taxon>
        <taxon>Brassicales</taxon>
        <taxon>Brassicaceae</taxon>
        <taxon>Brassiceae</taxon>
        <taxon>Brassica</taxon>
    </lineage>
</organism>
<dbReference type="AlphaFoldDB" id="A0A078HJK3"/>
<accession>A0A078HJK3</accession>
<dbReference type="Proteomes" id="UP000028999">
    <property type="component" value="Unassembled WGS sequence"/>
</dbReference>
<dbReference type="FunFam" id="3.40.718.10:FF:000006">
    <property type="entry name" value="3-isopropylmalate dehydrogenase"/>
    <property type="match status" value="1"/>
</dbReference>
<keyword evidence="8" id="KW-0479">Metal-binding</keyword>
<evidence type="ECO:0000256" key="6">
    <source>
        <dbReference type="ARBA" id="ARBA00022430"/>
    </source>
</evidence>
<gene>
    <name evidence="16" type="primary">BnaC02g22990D</name>
    <name evidence="16" type="ORF">GSBRNA2T00066417001</name>
</gene>
<dbReference type="Gramene" id="CDY38680">
    <property type="protein sequence ID" value="CDY38680"/>
    <property type="gene ID" value="GSBRNA2T00066417001"/>
</dbReference>
<keyword evidence="7" id="KW-0028">Amino-acid biosynthesis</keyword>
<dbReference type="InterPro" id="IPR024084">
    <property type="entry name" value="IsoPropMal-DH-like_dom"/>
</dbReference>
<evidence type="ECO:0000256" key="9">
    <source>
        <dbReference type="ARBA" id="ARBA00022842"/>
    </source>
</evidence>
<evidence type="ECO:0000256" key="7">
    <source>
        <dbReference type="ARBA" id="ARBA00022605"/>
    </source>
</evidence>
<dbReference type="NCBIfam" id="TIGR00169">
    <property type="entry name" value="leuB"/>
    <property type="match status" value="1"/>
</dbReference>
<dbReference type="PANTHER" id="PTHR42979:SF8">
    <property type="entry name" value="ISOPROPYLMALATE DEHYDROGENASE-LIKE DOMAIN-CONTAINING PROTEIN"/>
    <property type="match status" value="1"/>
</dbReference>
<keyword evidence="11" id="KW-0520">NAD</keyword>
<dbReference type="GO" id="GO:0046872">
    <property type="term" value="F:metal ion binding"/>
    <property type="evidence" value="ECO:0007669"/>
    <property type="project" value="UniProtKB-KW"/>
</dbReference>
<proteinExistence type="inferred from homology"/>
<dbReference type="EMBL" id="LK032429">
    <property type="protein sequence ID" value="CDY38680.1"/>
    <property type="molecule type" value="Genomic_DNA"/>
</dbReference>
<dbReference type="Gene3D" id="3.40.718.10">
    <property type="entry name" value="Isopropylmalate Dehydrogenase"/>
    <property type="match status" value="1"/>
</dbReference>
<evidence type="ECO:0000256" key="11">
    <source>
        <dbReference type="ARBA" id="ARBA00023027"/>
    </source>
</evidence>
<comment type="cofactor">
    <cofactor evidence="1">
        <name>Mn(2+)</name>
        <dbReference type="ChEBI" id="CHEBI:29035"/>
    </cofactor>
</comment>
<reference evidence="16 17" key="1">
    <citation type="journal article" date="2014" name="Science">
        <title>Plant genetics. Early allopolyploid evolution in the post-Neolithic Brassica napus oilseed genome.</title>
        <authorList>
            <person name="Chalhoub B."/>
            <person name="Denoeud F."/>
            <person name="Liu S."/>
            <person name="Parkin I.A."/>
            <person name="Tang H."/>
            <person name="Wang X."/>
            <person name="Chiquet J."/>
            <person name="Belcram H."/>
            <person name="Tong C."/>
            <person name="Samans B."/>
            <person name="Correa M."/>
            <person name="Da Silva C."/>
            <person name="Just J."/>
            <person name="Falentin C."/>
            <person name="Koh C.S."/>
            <person name="Le Clainche I."/>
            <person name="Bernard M."/>
            <person name="Bento P."/>
            <person name="Noel B."/>
            <person name="Labadie K."/>
            <person name="Alberti A."/>
            <person name="Charles M."/>
            <person name="Arnaud D."/>
            <person name="Guo H."/>
            <person name="Daviaud C."/>
            <person name="Alamery S."/>
            <person name="Jabbari K."/>
            <person name="Zhao M."/>
            <person name="Edger P.P."/>
            <person name="Chelaifa H."/>
            <person name="Tack D."/>
            <person name="Lassalle G."/>
            <person name="Mestiri I."/>
            <person name="Schnel N."/>
            <person name="Le Paslier M.C."/>
            <person name="Fan G."/>
            <person name="Renault V."/>
            <person name="Bayer P.E."/>
            <person name="Golicz A.A."/>
            <person name="Manoli S."/>
            <person name="Lee T.H."/>
            <person name="Thi V.H."/>
            <person name="Chalabi S."/>
            <person name="Hu Q."/>
            <person name="Fan C."/>
            <person name="Tollenaere R."/>
            <person name="Lu Y."/>
            <person name="Battail C."/>
            <person name="Shen J."/>
            <person name="Sidebottom C.H."/>
            <person name="Wang X."/>
            <person name="Canaguier A."/>
            <person name="Chauveau A."/>
            <person name="Berard A."/>
            <person name="Deniot G."/>
            <person name="Guan M."/>
            <person name="Liu Z."/>
            <person name="Sun F."/>
            <person name="Lim Y.P."/>
            <person name="Lyons E."/>
            <person name="Town C.D."/>
            <person name="Bancroft I."/>
            <person name="Wang X."/>
            <person name="Meng J."/>
            <person name="Ma J."/>
            <person name="Pires J.C."/>
            <person name="King G.J."/>
            <person name="Brunel D."/>
            <person name="Delourme R."/>
            <person name="Renard M."/>
            <person name="Aury J.M."/>
            <person name="Adams K.L."/>
            <person name="Batley J."/>
            <person name="Snowdon R.J."/>
            <person name="Tost J."/>
            <person name="Edwards D."/>
            <person name="Zhou Y."/>
            <person name="Hua W."/>
            <person name="Sharpe A.G."/>
            <person name="Paterson A.H."/>
            <person name="Guan C."/>
            <person name="Wincker P."/>
        </authorList>
    </citation>
    <scope>NUCLEOTIDE SEQUENCE [LARGE SCALE GENOMIC DNA]</scope>
    <source>
        <strain evidence="17">cv. Darmor-bzh</strain>
    </source>
</reference>
<evidence type="ECO:0000256" key="4">
    <source>
        <dbReference type="ARBA" id="ARBA00011738"/>
    </source>
</evidence>
<evidence type="ECO:0000313" key="17">
    <source>
        <dbReference type="Proteomes" id="UP000028999"/>
    </source>
</evidence>
<dbReference type="Pfam" id="PF00180">
    <property type="entry name" value="Iso_dh"/>
    <property type="match status" value="1"/>
</dbReference>
<keyword evidence="17" id="KW-1185">Reference proteome</keyword>
<evidence type="ECO:0000256" key="12">
    <source>
        <dbReference type="ARBA" id="ARBA00023211"/>
    </source>
</evidence>
<comment type="subunit">
    <text evidence="4">Homodimer.</text>
</comment>
<name>A0A078HJK3_BRANA</name>
<evidence type="ECO:0000259" key="15">
    <source>
        <dbReference type="SMART" id="SM01329"/>
    </source>
</evidence>
<dbReference type="PaxDb" id="3708-A0A078HJK3"/>
<evidence type="ECO:0000256" key="13">
    <source>
        <dbReference type="ARBA" id="ARBA00023304"/>
    </source>
</evidence>
<keyword evidence="13" id="KW-0100">Branched-chain amino acid biosynthesis</keyword>
<evidence type="ECO:0000256" key="8">
    <source>
        <dbReference type="ARBA" id="ARBA00022723"/>
    </source>
</evidence>
<evidence type="ECO:0000256" key="10">
    <source>
        <dbReference type="ARBA" id="ARBA00023002"/>
    </source>
</evidence>
<evidence type="ECO:0000256" key="1">
    <source>
        <dbReference type="ARBA" id="ARBA00001936"/>
    </source>
</evidence>
<dbReference type="InterPro" id="IPR004429">
    <property type="entry name" value="Isopropylmalate_DH"/>
</dbReference>
<evidence type="ECO:0000256" key="5">
    <source>
        <dbReference type="ARBA" id="ARBA00013101"/>
    </source>
</evidence>
<evidence type="ECO:0000256" key="14">
    <source>
        <dbReference type="RuleBase" id="RU004443"/>
    </source>
</evidence>
<dbReference type="EC" id="1.1.1.85" evidence="5"/>
<keyword evidence="6" id="KW-0432">Leucine biosynthesis</keyword>
<dbReference type="GO" id="GO:0009098">
    <property type="term" value="P:L-leucine biosynthetic process"/>
    <property type="evidence" value="ECO:0000318"/>
    <property type="project" value="GO_Central"/>
</dbReference>
<protein>
    <recommendedName>
        <fullName evidence="5">3-isopropylmalate dehydrogenase</fullName>
        <ecNumber evidence="5">1.1.1.85</ecNumber>
    </recommendedName>
</protein>
<sequence length="425" mass="46273">MAGALGLHVITTQLPVAFISATKQTFRRASVIRCAANTPNKRYTIAVLPGDGVGNEVIPVAVDALRLAGSLEGLDLRFEELLIGGVALELVGVPLPEETLRKAKQSDAVLLGAVGWHVLIIVDFFFFFDKQPKWDNSPKHLKPITALLQLRAGLEVFSNLRPITVFPQLVDSTYLRKDTAEGVDIMIIRELTGGIYNAHPRGFTTNEQGDEVGFCTESYSASEVNHIARVAFDIAKQRRSKLCSVDKATILEGSMLWRKRVTAMALEYPEVEVSHLLIDTAAMDLVRYPRQFDTILTGVMFGDILSDLAAMIPGSVGLLPSAASDRLQGPGIFEPVHGSAPKHYGKDTVNPLAAVLSAAMLFRYGLKEENAAQRIEKAVSDVLDRGFRTRDIHTPGATLVGCKRMGEEILRSLDARVSVSNGSLV</sequence>
<keyword evidence="9" id="KW-0460">Magnesium</keyword>
<dbReference type="PANTHER" id="PTHR42979">
    <property type="entry name" value="3-ISOPROPYLMALATE DEHYDROGENASE"/>
    <property type="match status" value="1"/>
</dbReference>
<comment type="similarity">
    <text evidence="3 14">Belongs to the isocitrate and isopropylmalate dehydrogenases family.</text>
</comment>
<evidence type="ECO:0000256" key="3">
    <source>
        <dbReference type="ARBA" id="ARBA00007769"/>
    </source>
</evidence>